<dbReference type="EMBL" id="FO082267">
    <property type="protein sequence ID" value="CCO18948.1"/>
    <property type="molecule type" value="Genomic_DNA"/>
</dbReference>
<reference evidence="3 4" key="1">
    <citation type="submission" date="2011-10" db="EMBL/GenBank/DDBJ databases">
        <authorList>
            <person name="Genoscope - CEA"/>
        </authorList>
    </citation>
    <scope>NUCLEOTIDE SEQUENCE [LARGE SCALE GENOMIC DNA]</scope>
    <source>
        <strain evidence="3 4">RCC 1105</strain>
    </source>
</reference>
<dbReference type="STRING" id="41875.K8FBG4"/>
<protein>
    <recommendedName>
        <fullName evidence="5">Sel1 domain protein repeat-containing protein</fullName>
    </recommendedName>
</protein>
<dbReference type="Proteomes" id="UP000198341">
    <property type="component" value="Chromosome 12"/>
</dbReference>
<dbReference type="KEGG" id="bpg:Bathy12g02800"/>
<name>K8FBG4_9CHLO</name>
<feature type="compositionally biased region" description="Acidic residues" evidence="2">
    <location>
        <begin position="449"/>
        <end position="473"/>
    </location>
</feature>
<dbReference type="InterPro" id="IPR050767">
    <property type="entry name" value="Sel1_AlgK"/>
</dbReference>
<feature type="region of interest" description="Disordered" evidence="2">
    <location>
        <begin position="223"/>
        <end position="291"/>
    </location>
</feature>
<dbReference type="RefSeq" id="XP_007509833.1">
    <property type="nucleotide sequence ID" value="XM_007509771.1"/>
</dbReference>
<feature type="compositionally biased region" description="Basic and acidic residues" evidence="2">
    <location>
        <begin position="72"/>
        <end position="90"/>
    </location>
</feature>
<dbReference type="Pfam" id="PF08238">
    <property type="entry name" value="Sel1"/>
    <property type="match status" value="3"/>
</dbReference>
<feature type="compositionally biased region" description="Low complexity" evidence="2">
    <location>
        <begin position="474"/>
        <end position="487"/>
    </location>
</feature>
<dbReference type="InterPro" id="IPR006597">
    <property type="entry name" value="Sel1-like"/>
</dbReference>
<dbReference type="eggNOG" id="KOG1550">
    <property type="taxonomic scope" value="Eukaryota"/>
</dbReference>
<sequence>MAKPSPLPPPMATTNTNTTTTTTNTINTNNMMSEKERVLMRYLLEQPSFGRDGHVPPDVLFQPPPFVLGTEEEQRNNHQPHANEHYDVKDTTNTNTNKNYESSSSNQKSSLSLRLSGETVSGECLSVSGGAGSCQYQWQRVAPRGAIESIVGAVGPSYVTNEQDIGSHIRVIVRMLRVSQDGKSSSNRRPLIAHATTDATVVAAVSSKHPDDDRLDSLIEGRAITPGFLGSEETRGTSTPRGHSAEGTNTHSSEKNENENNNNAGEKASREVSREDTAAARSPPSPSYNNITASNSVINGSAVGKNVAHSALLNNMLIKSGAEAANANINNNSPDALSPNLSSSNLNNYSSGGDDSIHRRRRKEILLVDRADSLMHGPGSDSRLAFIRGKELEAKASEVFRKVSDAESIKRTKKLLDGDGEDEEHRKKKENDSRSYSEWDSEDNKSENSDESDVDFSEEDEFDRDDNDDDDIANDASAAAAAGVNSDNGEDSSIGSLRGDARKAERIARRAKEAYEEAAMKGYPEAMQTLGRCFESGFGTRKDICKAVEWYEKAEKLGCDEAACDLGCIYYLGRFPRDELKKRNQSAHLTDSSVSEISSNGGDDFQNQLAEDRKKAFSLFQHAAANGSGPGANNVAMCYEEGQGGVERNWREAARWYAIAARRGVLSAHASLGYALLTLGNRVSAKEAFETGTQHGAPECADGLRLIREAEKHAANSRKHLRNGANNEMATKYSIKSASGNGSGSVSSLEIVEQLEKELEKYHELSRRLYNAASLHPESLEEANAVLINALPDMNVSRGL</sequence>
<accession>K8FBG4</accession>
<feature type="compositionally biased region" description="Polar residues" evidence="2">
    <location>
        <begin position="586"/>
        <end position="605"/>
    </location>
</feature>
<feature type="compositionally biased region" description="Basic and acidic residues" evidence="2">
    <location>
        <begin position="414"/>
        <end position="448"/>
    </location>
</feature>
<dbReference type="PANTHER" id="PTHR11102">
    <property type="entry name" value="SEL-1-LIKE PROTEIN"/>
    <property type="match status" value="1"/>
</dbReference>
<proteinExistence type="inferred from homology"/>
<feature type="compositionally biased region" description="Polar residues" evidence="2">
    <location>
        <begin position="236"/>
        <end position="251"/>
    </location>
</feature>
<feature type="region of interest" description="Disordered" evidence="2">
    <location>
        <begin position="583"/>
        <end position="605"/>
    </location>
</feature>
<feature type="compositionally biased region" description="Low complexity" evidence="2">
    <location>
        <begin position="13"/>
        <end position="28"/>
    </location>
</feature>
<dbReference type="OrthoDB" id="272077at2759"/>
<dbReference type="AlphaFoldDB" id="K8FBG4"/>
<evidence type="ECO:0000313" key="3">
    <source>
        <dbReference type="EMBL" id="CCO18948.1"/>
    </source>
</evidence>
<evidence type="ECO:0000313" key="4">
    <source>
        <dbReference type="Proteomes" id="UP000198341"/>
    </source>
</evidence>
<feature type="compositionally biased region" description="Pro residues" evidence="2">
    <location>
        <begin position="1"/>
        <end position="11"/>
    </location>
</feature>
<evidence type="ECO:0008006" key="5">
    <source>
        <dbReference type="Google" id="ProtNLM"/>
    </source>
</evidence>
<feature type="region of interest" description="Disordered" evidence="2">
    <location>
        <begin position="1"/>
        <end position="28"/>
    </location>
</feature>
<dbReference type="SUPFAM" id="SSF81901">
    <property type="entry name" value="HCP-like"/>
    <property type="match status" value="1"/>
</dbReference>
<evidence type="ECO:0000256" key="1">
    <source>
        <dbReference type="ARBA" id="ARBA00038101"/>
    </source>
</evidence>
<feature type="compositionally biased region" description="Low complexity" evidence="2">
    <location>
        <begin position="91"/>
        <end position="114"/>
    </location>
</feature>
<dbReference type="Gene3D" id="1.25.40.10">
    <property type="entry name" value="Tetratricopeptide repeat domain"/>
    <property type="match status" value="1"/>
</dbReference>
<organism evidence="3 4">
    <name type="scientific">Bathycoccus prasinos</name>
    <dbReference type="NCBI Taxonomy" id="41875"/>
    <lineage>
        <taxon>Eukaryota</taxon>
        <taxon>Viridiplantae</taxon>
        <taxon>Chlorophyta</taxon>
        <taxon>Mamiellophyceae</taxon>
        <taxon>Mamiellales</taxon>
        <taxon>Bathycoccaceae</taxon>
        <taxon>Bathycoccus</taxon>
    </lineage>
</organism>
<feature type="region of interest" description="Disordered" evidence="2">
    <location>
        <begin position="71"/>
        <end position="114"/>
    </location>
</feature>
<gene>
    <name evidence="3" type="ordered locus">Bathy12g02800</name>
</gene>
<feature type="region of interest" description="Disordered" evidence="2">
    <location>
        <begin position="414"/>
        <end position="503"/>
    </location>
</feature>
<dbReference type="InterPro" id="IPR011990">
    <property type="entry name" value="TPR-like_helical_dom_sf"/>
</dbReference>
<dbReference type="GeneID" id="19012366"/>
<dbReference type="PANTHER" id="PTHR11102:SF160">
    <property type="entry name" value="ERAD-ASSOCIATED E3 UBIQUITIN-PROTEIN LIGASE COMPONENT HRD3"/>
    <property type="match status" value="1"/>
</dbReference>
<keyword evidence="4" id="KW-1185">Reference proteome</keyword>
<evidence type="ECO:0000256" key="2">
    <source>
        <dbReference type="SAM" id="MobiDB-lite"/>
    </source>
</evidence>
<comment type="similarity">
    <text evidence="1">Belongs to the sel-1 family.</text>
</comment>
<feature type="compositionally biased region" description="Basic and acidic residues" evidence="2">
    <location>
        <begin position="267"/>
        <end position="278"/>
    </location>
</feature>
<dbReference type="SMART" id="SM00671">
    <property type="entry name" value="SEL1"/>
    <property type="match status" value="3"/>
</dbReference>
<dbReference type="Gene3D" id="2.60.40.2700">
    <property type="match status" value="1"/>
</dbReference>